<accession>A0A8G2BW77</accession>
<organism evidence="1 2">
    <name type="scientific">Parabacteroides chinchillae</name>
    <dbReference type="NCBI Taxonomy" id="871327"/>
    <lineage>
        <taxon>Bacteria</taxon>
        <taxon>Pseudomonadati</taxon>
        <taxon>Bacteroidota</taxon>
        <taxon>Bacteroidia</taxon>
        <taxon>Bacteroidales</taxon>
        <taxon>Tannerellaceae</taxon>
        <taxon>Parabacteroides</taxon>
    </lineage>
</organism>
<evidence type="ECO:0000313" key="2">
    <source>
        <dbReference type="Proteomes" id="UP000236725"/>
    </source>
</evidence>
<gene>
    <name evidence="1" type="ORF">SAMN05444001_10823</name>
</gene>
<dbReference type="AlphaFoldDB" id="A0A8G2BW77"/>
<evidence type="ECO:0000313" key="1">
    <source>
        <dbReference type="EMBL" id="SEF84416.1"/>
    </source>
</evidence>
<name>A0A8G2BW77_9BACT</name>
<protein>
    <submittedName>
        <fullName evidence="1">Nucleotidyl transferase AbiEii toxin, Type IV TA system</fullName>
    </submittedName>
</protein>
<proteinExistence type="predicted"/>
<keyword evidence="2" id="KW-1185">Reference proteome</keyword>
<sequence>MLFEDIHYKNIIETPINSALLLIEGSPRLVRTPNLDNILGDKLTAFAPKTTGIPYIKNNNEMGMEIIKQMYDVACIFDHIENINTVRKVFDNFCTIELKYRKNIHTKSDVLDDIFFIHYL</sequence>
<comment type="caution">
    <text evidence="1">The sequence shown here is derived from an EMBL/GenBank/DDBJ whole genome shotgun (WGS) entry which is preliminary data.</text>
</comment>
<dbReference type="GO" id="GO:0016740">
    <property type="term" value="F:transferase activity"/>
    <property type="evidence" value="ECO:0007669"/>
    <property type="project" value="UniProtKB-KW"/>
</dbReference>
<keyword evidence="1" id="KW-0808">Transferase</keyword>
<dbReference type="EMBL" id="FNVS01000008">
    <property type="protein sequence ID" value="SEF84416.1"/>
    <property type="molecule type" value="Genomic_DNA"/>
</dbReference>
<reference evidence="1 2" key="1">
    <citation type="submission" date="2016-10" db="EMBL/GenBank/DDBJ databases">
        <authorList>
            <person name="Varghese N."/>
            <person name="Submissions S."/>
        </authorList>
    </citation>
    <scope>NUCLEOTIDE SEQUENCE [LARGE SCALE GENOMIC DNA]</scope>
    <source>
        <strain evidence="1 2">DSM 29073</strain>
    </source>
</reference>
<dbReference type="Proteomes" id="UP000236725">
    <property type="component" value="Unassembled WGS sequence"/>
</dbReference>